<geneLocation type="plasmid" evidence="1 2">
    <name>P2</name>
</geneLocation>
<protein>
    <submittedName>
        <fullName evidence="1">Uncharacterized protein</fullName>
    </submittedName>
</protein>
<accession>H8H2G0</accession>
<keyword evidence="1" id="KW-0614">Plasmid</keyword>
<sequence>MQEGWAVGHAYSFIMTFIPLPLRSEQREELMLALQATRDEIEQALALLGQVGNAMAASALVAKAIAPALKANDALLEQMNSPACPPPLDETAATHLQQDARTLQHCAEAILTTVGDPAALDAARRRQLPMHDWVETAFVATINLRDFAWPTWPRVERAHLAVGYEVVAAQRYVLYGENRFGSAALPIDMHKFPQRLS</sequence>
<evidence type="ECO:0000313" key="1">
    <source>
        <dbReference type="EMBL" id="AFD27707.1"/>
    </source>
</evidence>
<dbReference type="AlphaFoldDB" id="H8H2G0"/>
<name>H8H2G0_DEIGI</name>
<reference evidence="1 2" key="1">
    <citation type="journal article" date="2012" name="PLoS ONE">
        <title>Genome sequence and transcriptome analysis of the radioresistant bacterium Deinococcus gobiensis: insights into the extreme environmental adaptations.</title>
        <authorList>
            <person name="Yuan M."/>
            <person name="Chen M."/>
            <person name="Zhang W."/>
            <person name="Lu W."/>
            <person name="Wang J."/>
            <person name="Yang M."/>
            <person name="Zhao P."/>
            <person name="Tang R."/>
            <person name="Li X."/>
            <person name="Hao Y."/>
            <person name="Zhou Z."/>
            <person name="Zhan Y."/>
            <person name="Yu H."/>
            <person name="Teng C."/>
            <person name="Yan Y."/>
            <person name="Ping S."/>
            <person name="Wang Y."/>
            <person name="Lin M."/>
        </authorList>
    </citation>
    <scope>NUCLEOTIDE SEQUENCE [LARGE SCALE GENOMIC DNA]</scope>
    <source>
        <strain evidence="2">DSM 21396 / JCM 16679 / CGMCC 1.7299 / I-0</strain>
        <plasmid evidence="1">P2</plasmid>
    </source>
</reference>
<dbReference type="KEGG" id="dgo:DGo_PB0438"/>
<keyword evidence="2" id="KW-1185">Reference proteome</keyword>
<dbReference type="EMBL" id="CP002193">
    <property type="protein sequence ID" value="AFD27707.1"/>
    <property type="molecule type" value="Genomic_DNA"/>
</dbReference>
<dbReference type="Proteomes" id="UP000007575">
    <property type="component" value="Plasmid P2"/>
</dbReference>
<evidence type="ECO:0000313" key="2">
    <source>
        <dbReference type="Proteomes" id="UP000007575"/>
    </source>
</evidence>
<proteinExistence type="predicted"/>
<gene>
    <name evidence="1" type="ordered locus">DGo_PB0438</name>
</gene>
<organism evidence="1 2">
    <name type="scientific">Deinococcus gobiensis (strain DSM 21396 / JCM 16679 / CGMCC 1.7299 / I-0)</name>
    <dbReference type="NCBI Taxonomy" id="745776"/>
    <lineage>
        <taxon>Bacteria</taxon>
        <taxon>Thermotogati</taxon>
        <taxon>Deinococcota</taxon>
        <taxon>Deinococci</taxon>
        <taxon>Deinococcales</taxon>
        <taxon>Deinococcaceae</taxon>
        <taxon>Deinococcus</taxon>
    </lineage>
</organism>
<dbReference type="HOGENOM" id="CLU_1382138_0_0_0"/>